<evidence type="ECO:0000313" key="2">
    <source>
        <dbReference type="Proteomes" id="UP000031668"/>
    </source>
</evidence>
<name>A0A0C2JP86_THEKT</name>
<comment type="caution">
    <text evidence="1">The sequence shown here is derived from an EMBL/GenBank/DDBJ whole genome shotgun (WGS) entry which is preliminary data.</text>
</comment>
<organism evidence="1 2">
    <name type="scientific">Thelohanellus kitauei</name>
    <name type="common">Myxosporean</name>
    <dbReference type="NCBI Taxonomy" id="669202"/>
    <lineage>
        <taxon>Eukaryota</taxon>
        <taxon>Metazoa</taxon>
        <taxon>Cnidaria</taxon>
        <taxon>Myxozoa</taxon>
        <taxon>Myxosporea</taxon>
        <taxon>Bivalvulida</taxon>
        <taxon>Platysporina</taxon>
        <taxon>Myxobolidae</taxon>
        <taxon>Thelohanellus</taxon>
    </lineage>
</organism>
<gene>
    <name evidence="1" type="ORF">RF11_09167</name>
</gene>
<protein>
    <submittedName>
        <fullName evidence="1">Uncharacterized protein</fullName>
    </submittedName>
</protein>
<reference evidence="1 2" key="1">
    <citation type="journal article" date="2014" name="Genome Biol. Evol.">
        <title>The genome of the myxosporean Thelohanellus kitauei shows adaptations to nutrient acquisition within its fish host.</title>
        <authorList>
            <person name="Yang Y."/>
            <person name="Xiong J."/>
            <person name="Zhou Z."/>
            <person name="Huo F."/>
            <person name="Miao W."/>
            <person name="Ran C."/>
            <person name="Liu Y."/>
            <person name="Zhang J."/>
            <person name="Feng J."/>
            <person name="Wang M."/>
            <person name="Wang M."/>
            <person name="Wang L."/>
            <person name="Yao B."/>
        </authorList>
    </citation>
    <scope>NUCLEOTIDE SEQUENCE [LARGE SCALE GENOMIC DNA]</scope>
    <source>
        <strain evidence="1">Wuqing</strain>
    </source>
</reference>
<sequence length="265" mass="30138">MREAFGLIVRRDLSRADVVLGKRVNEIIPSGDANENFFRRILLFSGRVSIGGGLRYYRHTSKLPLRFLLQVHKLQELPNGGNSVEDGDFALSGAPEEVILSYFHGPDFFPALIESTLYVELFSSLIVFRSRMVCDIIALPRTRPFKCPALATSSSRKASRLSWKISFTFTAYESENRFWPCTSCSMCVDPAEQLICVLRFAKTDVRAQAFPEELRSVSMYPESNLTMKNQQKGLWCNASLARRLYTLLDVRKIFYPLGNKKGNLE</sequence>
<dbReference type="AlphaFoldDB" id="A0A0C2JP86"/>
<dbReference type="Proteomes" id="UP000031668">
    <property type="component" value="Unassembled WGS sequence"/>
</dbReference>
<accession>A0A0C2JP86</accession>
<proteinExistence type="predicted"/>
<evidence type="ECO:0000313" key="1">
    <source>
        <dbReference type="EMBL" id="KII71148.1"/>
    </source>
</evidence>
<dbReference type="EMBL" id="JWZT01001836">
    <property type="protein sequence ID" value="KII71148.1"/>
    <property type="molecule type" value="Genomic_DNA"/>
</dbReference>
<keyword evidence="2" id="KW-1185">Reference proteome</keyword>